<evidence type="ECO:0000256" key="2">
    <source>
        <dbReference type="ARBA" id="ARBA00009477"/>
    </source>
</evidence>
<evidence type="ECO:0000256" key="1">
    <source>
        <dbReference type="ARBA" id="ARBA00004236"/>
    </source>
</evidence>
<dbReference type="Gene3D" id="2.40.30.170">
    <property type="match status" value="1"/>
</dbReference>
<dbReference type="Gene3D" id="1.10.287.470">
    <property type="entry name" value="Helix hairpin bin"/>
    <property type="match status" value="1"/>
</dbReference>
<feature type="domain" description="Multidrug resistance protein MdtA-like barrel-sandwich hybrid" evidence="10">
    <location>
        <begin position="76"/>
        <end position="216"/>
    </location>
</feature>
<dbReference type="SUPFAM" id="SSF111369">
    <property type="entry name" value="HlyD-like secretion proteins"/>
    <property type="match status" value="1"/>
</dbReference>
<dbReference type="InterPro" id="IPR058624">
    <property type="entry name" value="MdtA-like_HH"/>
</dbReference>
<feature type="coiled-coil region" evidence="7">
    <location>
        <begin position="109"/>
        <end position="136"/>
    </location>
</feature>
<dbReference type="Pfam" id="PF25876">
    <property type="entry name" value="HH_MFP_RND"/>
    <property type="match status" value="1"/>
</dbReference>
<dbReference type="Pfam" id="PF25944">
    <property type="entry name" value="Beta-barrel_RND"/>
    <property type="match status" value="1"/>
</dbReference>
<evidence type="ECO:0000256" key="4">
    <source>
        <dbReference type="ARBA" id="ARBA00022475"/>
    </source>
</evidence>
<dbReference type="PATRIC" id="fig|1217721.7.peg.1251"/>
<dbReference type="InterPro" id="IPR058627">
    <property type="entry name" value="MdtA-like_C"/>
</dbReference>
<protein>
    <submittedName>
        <fullName evidence="13">RND transporter</fullName>
    </submittedName>
</protein>
<keyword evidence="5" id="KW-0997">Cell inner membrane</keyword>
<dbReference type="InterPro" id="IPR006143">
    <property type="entry name" value="RND_pump_MFP"/>
</dbReference>
<evidence type="ECO:0000256" key="7">
    <source>
        <dbReference type="SAM" id="Coils"/>
    </source>
</evidence>
<dbReference type="NCBIfam" id="TIGR01730">
    <property type="entry name" value="RND_mfp"/>
    <property type="match status" value="1"/>
</dbReference>
<dbReference type="HOGENOM" id="CLU_018816_2_0_6"/>
<keyword evidence="8" id="KW-1133">Transmembrane helix</keyword>
<evidence type="ECO:0000256" key="5">
    <source>
        <dbReference type="ARBA" id="ARBA00022519"/>
    </source>
</evidence>
<dbReference type="Pfam" id="PF25967">
    <property type="entry name" value="RND-MFP_C"/>
    <property type="match status" value="1"/>
</dbReference>
<evidence type="ECO:0000259" key="12">
    <source>
        <dbReference type="Pfam" id="PF25967"/>
    </source>
</evidence>
<gene>
    <name evidence="13" type="ORF">HY57_05980</name>
</gene>
<comment type="subcellular location">
    <subcellularLocation>
        <location evidence="1">Cell membrane</location>
    </subcellularLocation>
</comment>
<evidence type="ECO:0000259" key="9">
    <source>
        <dbReference type="Pfam" id="PF25876"/>
    </source>
</evidence>
<dbReference type="PANTHER" id="PTHR30469:SF36">
    <property type="entry name" value="BLL3903 PROTEIN"/>
    <property type="match status" value="1"/>
</dbReference>
<dbReference type="PANTHER" id="PTHR30469">
    <property type="entry name" value="MULTIDRUG RESISTANCE PROTEIN MDTA"/>
    <property type="match status" value="1"/>
</dbReference>
<dbReference type="InterPro" id="IPR058625">
    <property type="entry name" value="MdtA-like_BSH"/>
</dbReference>
<dbReference type="KEGG" id="dja:HY57_05980"/>
<dbReference type="InterPro" id="IPR058626">
    <property type="entry name" value="MdtA-like_b-barrel"/>
</dbReference>
<evidence type="ECO:0000259" key="10">
    <source>
        <dbReference type="Pfam" id="PF25917"/>
    </source>
</evidence>
<evidence type="ECO:0000256" key="8">
    <source>
        <dbReference type="SAM" id="Phobius"/>
    </source>
</evidence>
<name>A0A075JZ54_9GAMM</name>
<evidence type="ECO:0000313" key="14">
    <source>
        <dbReference type="Proteomes" id="UP000027987"/>
    </source>
</evidence>
<keyword evidence="4" id="KW-1003">Cell membrane</keyword>
<keyword evidence="7" id="KW-0175">Coiled coil</keyword>
<dbReference type="GO" id="GO:0015562">
    <property type="term" value="F:efflux transmembrane transporter activity"/>
    <property type="evidence" value="ECO:0007669"/>
    <property type="project" value="TreeGrafter"/>
</dbReference>
<dbReference type="STRING" id="1217721.HY57_05980"/>
<comment type="similarity">
    <text evidence="2">Belongs to the membrane fusion protein (MFP) (TC 8.A.1) family.</text>
</comment>
<accession>A0A075JZ54</accession>
<keyword evidence="8" id="KW-0812">Transmembrane</keyword>
<proteinExistence type="inferred from homology"/>
<evidence type="ECO:0000256" key="3">
    <source>
        <dbReference type="ARBA" id="ARBA00022448"/>
    </source>
</evidence>
<feature type="domain" description="Multidrug resistance protein MdtA-like beta-barrel" evidence="11">
    <location>
        <begin position="221"/>
        <end position="300"/>
    </location>
</feature>
<feature type="domain" description="Multidrug resistance protein MdtA-like C-terminal permuted SH3" evidence="12">
    <location>
        <begin position="307"/>
        <end position="365"/>
    </location>
</feature>
<evidence type="ECO:0000259" key="11">
    <source>
        <dbReference type="Pfam" id="PF25944"/>
    </source>
</evidence>
<dbReference type="GO" id="GO:1990281">
    <property type="term" value="C:efflux pump complex"/>
    <property type="evidence" value="ECO:0007669"/>
    <property type="project" value="TreeGrafter"/>
</dbReference>
<dbReference type="Gene3D" id="2.40.420.20">
    <property type="match status" value="1"/>
</dbReference>
<dbReference type="Pfam" id="PF25917">
    <property type="entry name" value="BSH_RND"/>
    <property type="match status" value="1"/>
</dbReference>
<feature type="domain" description="Multidrug resistance protein MdtA-like alpha-helical hairpin" evidence="9">
    <location>
        <begin position="115"/>
        <end position="185"/>
    </location>
</feature>
<feature type="transmembrane region" description="Helical" evidence="8">
    <location>
        <begin position="14"/>
        <end position="31"/>
    </location>
</feature>
<dbReference type="Proteomes" id="UP000027987">
    <property type="component" value="Chromosome"/>
</dbReference>
<dbReference type="EMBL" id="CP008884">
    <property type="protein sequence ID" value="AIF46845.1"/>
    <property type="molecule type" value="Genomic_DNA"/>
</dbReference>
<reference evidence="13 14" key="1">
    <citation type="submission" date="2014-07" db="EMBL/GenBank/DDBJ databases">
        <title>Complete Genome Sequence of Dyella japonica Strain A8 Isolated from Malaysian Tropical Soil.</title>
        <authorList>
            <person name="Hui R.K.H."/>
            <person name="Chen J.-W."/>
            <person name="Chan K.-G."/>
            <person name="Leung F.C.C."/>
        </authorList>
    </citation>
    <scope>NUCLEOTIDE SEQUENCE [LARGE SCALE GENOMIC DNA]</scope>
    <source>
        <strain evidence="13 14">A8</strain>
    </source>
</reference>
<keyword evidence="3" id="KW-0813">Transport</keyword>
<organism evidence="13 14">
    <name type="scientific">Dyella japonica A8</name>
    <dbReference type="NCBI Taxonomy" id="1217721"/>
    <lineage>
        <taxon>Bacteria</taxon>
        <taxon>Pseudomonadati</taxon>
        <taxon>Pseudomonadota</taxon>
        <taxon>Gammaproteobacteria</taxon>
        <taxon>Lysobacterales</taxon>
        <taxon>Rhodanobacteraceae</taxon>
        <taxon>Dyella</taxon>
    </lineage>
</organism>
<dbReference type="AlphaFoldDB" id="A0A075JZ54"/>
<keyword evidence="14" id="KW-1185">Reference proteome</keyword>
<evidence type="ECO:0000256" key="6">
    <source>
        <dbReference type="ARBA" id="ARBA00023136"/>
    </source>
</evidence>
<keyword evidence="6 8" id="KW-0472">Membrane</keyword>
<dbReference type="Gene3D" id="2.40.50.100">
    <property type="match status" value="1"/>
</dbReference>
<sequence>MVGDIMQRTSRRKYIVLATGIIVAIAAAQMFRGSERAKAKTPAVAPSSVPVKVASAHRGDLDLTLKVIGRAEAFSTVNVQARVSGQLQALSFVPGGQVKQGATIVRIDQSLLQAQLDQAEGNLAKDQAQLDNANTIIRRYQPLLGKGYVSQMDYDTYKANQGIYTAAVKADKAAVELARTQLGYAQIQAPFDSIAGAPLVYPGAQVTANDTSIVVLNQIRPIHVTFSVPETGLDGIKASMARGKVPVKVNIPGAKAAPMDAELDFINNAVDATTSTIQLKARYANDDLRLTPGQFVEVSLPTTRLANVVTVPVVALQNSPLGSFVFVANADGTVQQRVVTAGPTTGSQIVIEKGLDGHETVVTDGQLLLVDGTRIHIVKDNG</sequence>
<evidence type="ECO:0000313" key="13">
    <source>
        <dbReference type="EMBL" id="AIF46845.1"/>
    </source>
</evidence>